<protein>
    <recommendedName>
        <fullName evidence="3">RNase H type-1 domain-containing protein</fullName>
    </recommendedName>
</protein>
<name>A0A2K3L9N2_TRIPR</name>
<gene>
    <name evidence="1" type="ORF">L195_g031166</name>
</gene>
<evidence type="ECO:0000313" key="1">
    <source>
        <dbReference type="EMBL" id="PNX75233.1"/>
    </source>
</evidence>
<accession>A0A2K3L9N2</accession>
<dbReference type="AlphaFoldDB" id="A0A2K3L9N2"/>
<reference evidence="1 2" key="1">
    <citation type="journal article" date="2014" name="Am. J. Bot.">
        <title>Genome assembly and annotation for red clover (Trifolium pratense; Fabaceae).</title>
        <authorList>
            <person name="Istvanek J."/>
            <person name="Jaros M."/>
            <person name="Krenek A."/>
            <person name="Repkova J."/>
        </authorList>
    </citation>
    <scope>NUCLEOTIDE SEQUENCE [LARGE SCALE GENOMIC DNA]</scope>
    <source>
        <strain evidence="2">cv. Tatra</strain>
        <tissue evidence="1">Young leaves</tissue>
    </source>
</reference>
<organism evidence="1 2">
    <name type="scientific">Trifolium pratense</name>
    <name type="common">Red clover</name>
    <dbReference type="NCBI Taxonomy" id="57577"/>
    <lineage>
        <taxon>Eukaryota</taxon>
        <taxon>Viridiplantae</taxon>
        <taxon>Streptophyta</taxon>
        <taxon>Embryophyta</taxon>
        <taxon>Tracheophyta</taxon>
        <taxon>Spermatophyta</taxon>
        <taxon>Magnoliopsida</taxon>
        <taxon>eudicotyledons</taxon>
        <taxon>Gunneridae</taxon>
        <taxon>Pentapetalae</taxon>
        <taxon>rosids</taxon>
        <taxon>fabids</taxon>
        <taxon>Fabales</taxon>
        <taxon>Fabaceae</taxon>
        <taxon>Papilionoideae</taxon>
        <taxon>50 kb inversion clade</taxon>
        <taxon>NPAAA clade</taxon>
        <taxon>Hologalegina</taxon>
        <taxon>IRL clade</taxon>
        <taxon>Trifolieae</taxon>
        <taxon>Trifolium</taxon>
    </lineage>
</organism>
<comment type="caution">
    <text evidence="1">The sequence shown here is derived from an EMBL/GenBank/DDBJ whole genome shotgun (WGS) entry which is preliminary data.</text>
</comment>
<dbReference type="Proteomes" id="UP000236291">
    <property type="component" value="Unassembled WGS sequence"/>
</dbReference>
<dbReference type="EMBL" id="ASHM01028723">
    <property type="protein sequence ID" value="PNX75233.1"/>
    <property type="molecule type" value="Genomic_DNA"/>
</dbReference>
<evidence type="ECO:0000313" key="2">
    <source>
        <dbReference type="Proteomes" id="UP000236291"/>
    </source>
</evidence>
<reference evidence="1 2" key="2">
    <citation type="journal article" date="2017" name="Front. Plant Sci.">
        <title>Gene Classification and Mining of Molecular Markers Useful in Red Clover (Trifolium pratense) Breeding.</title>
        <authorList>
            <person name="Istvanek J."/>
            <person name="Dluhosova J."/>
            <person name="Dluhos P."/>
            <person name="Patkova L."/>
            <person name="Nedelnik J."/>
            <person name="Repkova J."/>
        </authorList>
    </citation>
    <scope>NUCLEOTIDE SEQUENCE [LARGE SCALE GENOMIC DNA]</scope>
    <source>
        <strain evidence="2">cv. Tatra</strain>
        <tissue evidence="1">Young leaves</tissue>
    </source>
</reference>
<sequence>MTAGTVPYALQWQRPRVGWWKCNVDSSFYGGSGHTDGAGEAMAILDAFT</sequence>
<evidence type="ECO:0008006" key="3">
    <source>
        <dbReference type="Google" id="ProtNLM"/>
    </source>
</evidence>
<proteinExistence type="predicted"/>